<gene>
    <name evidence="1" type="ORF">LENED_001809</name>
</gene>
<protein>
    <submittedName>
        <fullName evidence="1">Uncharacterized protein</fullName>
    </submittedName>
</protein>
<sequence length="74" mass="8668">MDEGHFSNNPANCQKIKMIDRPIRERVFFLGDHDFHQSSYKTTNAHRRPILIISLFQQSPPGQGYINETRHQTT</sequence>
<evidence type="ECO:0000313" key="2">
    <source>
        <dbReference type="Proteomes" id="UP000188533"/>
    </source>
</evidence>
<reference evidence="1 2" key="1">
    <citation type="submission" date="2016-08" db="EMBL/GenBank/DDBJ databases">
        <authorList>
            <consortium name="Lentinula edodes genome sequencing consortium"/>
            <person name="Sakamoto Y."/>
            <person name="Nakade K."/>
            <person name="Sato S."/>
            <person name="Yoshida Y."/>
            <person name="Miyazaki K."/>
            <person name="Natsume S."/>
            <person name="Konno N."/>
        </authorList>
    </citation>
    <scope>NUCLEOTIDE SEQUENCE [LARGE SCALE GENOMIC DNA]</scope>
    <source>
        <strain evidence="1 2">NBRC 111202</strain>
    </source>
</reference>
<dbReference type="EMBL" id="BDGU01000029">
    <property type="protein sequence ID" value="GAW00302.1"/>
    <property type="molecule type" value="Genomic_DNA"/>
</dbReference>
<comment type="caution">
    <text evidence="1">The sequence shown here is derived from an EMBL/GenBank/DDBJ whole genome shotgun (WGS) entry which is preliminary data.</text>
</comment>
<dbReference type="AlphaFoldDB" id="A0A1Q3DZ88"/>
<reference evidence="1 2" key="2">
    <citation type="submission" date="2017-02" db="EMBL/GenBank/DDBJ databases">
        <title>A genome survey and senescence transcriptome analysis in Lentinula edodes.</title>
        <authorList>
            <person name="Sakamoto Y."/>
            <person name="Nakade K."/>
            <person name="Sato S."/>
            <person name="Yoshida Y."/>
            <person name="Miyazaki K."/>
            <person name="Natsume S."/>
            <person name="Konno N."/>
        </authorList>
    </citation>
    <scope>NUCLEOTIDE SEQUENCE [LARGE SCALE GENOMIC DNA]</scope>
    <source>
        <strain evidence="1 2">NBRC 111202</strain>
    </source>
</reference>
<proteinExistence type="predicted"/>
<organism evidence="1 2">
    <name type="scientific">Lentinula edodes</name>
    <name type="common">Shiitake mushroom</name>
    <name type="synonym">Lentinus edodes</name>
    <dbReference type="NCBI Taxonomy" id="5353"/>
    <lineage>
        <taxon>Eukaryota</taxon>
        <taxon>Fungi</taxon>
        <taxon>Dikarya</taxon>
        <taxon>Basidiomycota</taxon>
        <taxon>Agaricomycotina</taxon>
        <taxon>Agaricomycetes</taxon>
        <taxon>Agaricomycetidae</taxon>
        <taxon>Agaricales</taxon>
        <taxon>Marasmiineae</taxon>
        <taxon>Omphalotaceae</taxon>
        <taxon>Lentinula</taxon>
    </lineage>
</organism>
<evidence type="ECO:0000313" key="1">
    <source>
        <dbReference type="EMBL" id="GAW00302.1"/>
    </source>
</evidence>
<dbReference type="Proteomes" id="UP000188533">
    <property type="component" value="Unassembled WGS sequence"/>
</dbReference>
<keyword evidence="2" id="KW-1185">Reference proteome</keyword>
<accession>A0A1Q3DZ88</accession>
<name>A0A1Q3DZ88_LENED</name>